<dbReference type="Pfam" id="PF13568">
    <property type="entry name" value="OMP_b-brl_2"/>
    <property type="match status" value="1"/>
</dbReference>
<keyword evidence="2" id="KW-0812">Transmembrane</keyword>
<dbReference type="STRING" id="579105.SAMN04488096_10898"/>
<evidence type="ECO:0000313" key="4">
    <source>
        <dbReference type="EMBL" id="SHJ10760.1"/>
    </source>
</evidence>
<keyword evidence="5" id="KW-1185">Reference proteome</keyword>
<evidence type="ECO:0000256" key="1">
    <source>
        <dbReference type="SAM" id="MobiDB-lite"/>
    </source>
</evidence>
<reference evidence="4 5" key="1">
    <citation type="submission" date="2016-11" db="EMBL/GenBank/DDBJ databases">
        <authorList>
            <person name="Jaros S."/>
            <person name="Januszkiewicz K."/>
            <person name="Wedrychowicz H."/>
        </authorList>
    </citation>
    <scope>NUCLEOTIDE SEQUENCE [LARGE SCALE GENOMIC DNA]</scope>
    <source>
        <strain evidence="4 5">DSM 21425</strain>
    </source>
</reference>
<dbReference type="AlphaFoldDB" id="A0A1M6GLD5"/>
<sequence length="441" mass="50985">MEPNNNWKNKFNNPDKNFVPSDKVWDSIDQTISYRRKKKRFVFLLLFVGLFSIISIGGYTTFVNSDKVKITNNKNNTSNTNKTTPNEVNDSSNKSLHENEKITHKNHNNKDSIKLVNNNKKSLFKSENTIGFKSKKTDNHKIASVNKQEESYYSKKHNQPITKPINSSHISFASNKDSFISCQLNPLGLEFYKFDISGELLKRKSKKNKNQVKEQFITWGIKPVAGINILKPPYKNHPLEANNPNYKQNIKIGYSYGFQISAEVTPKLWVYTGLTVNHYKYDIKNISIDEQEPLSLEKFININTNTFISQQMLNNFANGTNQLDLQYKLEFYEIPLMASYNILNKRNKKLKLNAEAGFSFFFQKNNSINLTNQEQTLPAGELNFLNKNPFSIQTGLLSTYPLNNNFSIEAGSLFKYHFNLLNNVNTYSINLQLGIKYKFDY</sequence>
<dbReference type="EMBL" id="FQYY01000008">
    <property type="protein sequence ID" value="SHJ10760.1"/>
    <property type="molecule type" value="Genomic_DNA"/>
</dbReference>
<organism evidence="4 5">
    <name type="scientific">Mesonia phycicola</name>
    <dbReference type="NCBI Taxonomy" id="579105"/>
    <lineage>
        <taxon>Bacteria</taxon>
        <taxon>Pseudomonadati</taxon>
        <taxon>Bacteroidota</taxon>
        <taxon>Flavobacteriia</taxon>
        <taxon>Flavobacteriales</taxon>
        <taxon>Flavobacteriaceae</taxon>
        <taxon>Mesonia</taxon>
    </lineage>
</organism>
<evidence type="ECO:0000256" key="2">
    <source>
        <dbReference type="SAM" id="Phobius"/>
    </source>
</evidence>
<feature type="transmembrane region" description="Helical" evidence="2">
    <location>
        <begin position="41"/>
        <end position="62"/>
    </location>
</feature>
<gene>
    <name evidence="4" type="ORF">SAMN04488096_10898</name>
</gene>
<proteinExistence type="predicted"/>
<dbReference type="RefSeq" id="WP_073152586.1">
    <property type="nucleotide sequence ID" value="NZ_FQYY01000008.1"/>
</dbReference>
<keyword evidence="2" id="KW-0472">Membrane</keyword>
<name>A0A1M6GLD5_9FLAO</name>
<keyword evidence="2" id="KW-1133">Transmembrane helix</keyword>
<evidence type="ECO:0000313" key="5">
    <source>
        <dbReference type="Proteomes" id="UP000184225"/>
    </source>
</evidence>
<dbReference type="OrthoDB" id="1113942at2"/>
<dbReference type="InterPro" id="IPR025665">
    <property type="entry name" value="Beta-barrel_OMP_2"/>
</dbReference>
<accession>A0A1M6GLD5</accession>
<dbReference type="Proteomes" id="UP000184225">
    <property type="component" value="Unassembled WGS sequence"/>
</dbReference>
<feature type="compositionally biased region" description="Low complexity" evidence="1">
    <location>
        <begin position="71"/>
        <end position="86"/>
    </location>
</feature>
<feature type="domain" description="Outer membrane protein beta-barrel" evidence="3">
    <location>
        <begin position="219"/>
        <end position="430"/>
    </location>
</feature>
<evidence type="ECO:0000259" key="3">
    <source>
        <dbReference type="Pfam" id="PF13568"/>
    </source>
</evidence>
<feature type="region of interest" description="Disordered" evidence="1">
    <location>
        <begin position="70"/>
        <end position="94"/>
    </location>
</feature>
<protein>
    <submittedName>
        <fullName evidence="4">Outer membrane protein beta-barrel domain-containing protein</fullName>
    </submittedName>
</protein>